<sequence>MENRSIPPYQILKGSKSFIEPHISGHSAGSYYYMYTGYNSTYSQAHGTVNLKKIQFDNKNLRNAYISFGMYGYNGTPIDFGLMNTGSGWKGYYYVPKLGAEKDWWEDSEGVNNADSVTFDIGFHATNQDIVTGYFEFKDSTGKAIKKVYKEINIAGTGIFEKVNGKAVCRFYRFVSLIPKRGNPDNNKDGSYLIDVDFSALQLYSKTENKYVSWDMRSGSTVEQAFIVKPDNINFGTYALSGMGIVDSTTISYR</sequence>
<dbReference type="RefSeq" id="WP_050354291.1">
    <property type="nucleotide sequence ID" value="NZ_LGSS01000003.1"/>
</dbReference>
<reference evidence="2" key="1">
    <citation type="submission" date="2015-07" db="EMBL/GenBank/DDBJ databases">
        <title>Draft genome sequence of the purine-degrading Gottschalkia purinilyticum DSM 1384 (formerly Clostridium purinilyticum).</title>
        <authorList>
            <person name="Poehlein A."/>
            <person name="Schiel-Bengelsdorf B."/>
            <person name="Bengelsdorf F.R."/>
            <person name="Daniel R."/>
            <person name="Duerre P."/>
        </authorList>
    </citation>
    <scope>NUCLEOTIDE SEQUENCE [LARGE SCALE GENOMIC DNA]</scope>
    <source>
        <strain evidence="2">DSM 1384</strain>
    </source>
</reference>
<dbReference type="AlphaFoldDB" id="A0A0L0WCV7"/>
<accession>A0A0L0WCV7</accession>
<comment type="caution">
    <text evidence="1">The sequence shown here is derived from an EMBL/GenBank/DDBJ whole genome shotgun (WGS) entry which is preliminary data.</text>
</comment>
<dbReference type="Proteomes" id="UP000037267">
    <property type="component" value="Unassembled WGS sequence"/>
</dbReference>
<keyword evidence="2" id="KW-1185">Reference proteome</keyword>
<gene>
    <name evidence="1" type="ORF">CLPU_3c00690</name>
</gene>
<name>A0A0L0WCV7_GOTPU</name>
<organism evidence="1 2">
    <name type="scientific">Gottschalkia purinilytica</name>
    <name type="common">Clostridium purinilyticum</name>
    <dbReference type="NCBI Taxonomy" id="1503"/>
    <lineage>
        <taxon>Bacteria</taxon>
        <taxon>Bacillati</taxon>
        <taxon>Bacillota</taxon>
        <taxon>Tissierellia</taxon>
        <taxon>Tissierellales</taxon>
        <taxon>Gottschalkiaceae</taxon>
        <taxon>Gottschalkia</taxon>
    </lineage>
</organism>
<dbReference type="EMBL" id="LGSS01000003">
    <property type="protein sequence ID" value="KNF09291.1"/>
    <property type="molecule type" value="Genomic_DNA"/>
</dbReference>
<evidence type="ECO:0000313" key="1">
    <source>
        <dbReference type="EMBL" id="KNF09291.1"/>
    </source>
</evidence>
<proteinExistence type="predicted"/>
<evidence type="ECO:0000313" key="2">
    <source>
        <dbReference type="Proteomes" id="UP000037267"/>
    </source>
</evidence>
<protein>
    <submittedName>
        <fullName evidence="1">Uncharacterized protein</fullName>
    </submittedName>
</protein>